<dbReference type="PROSITE" id="PS50067">
    <property type="entry name" value="KINESIN_MOTOR_2"/>
    <property type="match status" value="1"/>
</dbReference>
<keyword evidence="4" id="KW-0206">Cytoskeleton</keyword>
<dbReference type="GO" id="GO:0007018">
    <property type="term" value="P:microtubule-based movement"/>
    <property type="evidence" value="ECO:0007669"/>
    <property type="project" value="InterPro"/>
</dbReference>
<dbReference type="InterPro" id="IPR036961">
    <property type="entry name" value="Kinesin_motor_dom_sf"/>
</dbReference>
<dbReference type="SUPFAM" id="SSF52540">
    <property type="entry name" value="P-loop containing nucleoside triphosphate hydrolases"/>
    <property type="match status" value="1"/>
</dbReference>
<dbReference type="Proteomes" id="UP001165289">
    <property type="component" value="Unassembled WGS sequence"/>
</dbReference>
<dbReference type="PROSITE" id="PS00411">
    <property type="entry name" value="KINESIN_MOTOR_1"/>
    <property type="match status" value="1"/>
</dbReference>
<reference evidence="9 10" key="1">
    <citation type="journal article" date="2023" name="BMC Biol.">
        <title>The compact genome of the sponge Oopsacas minuta (Hexactinellida) is lacking key metazoan core genes.</title>
        <authorList>
            <person name="Santini S."/>
            <person name="Schenkelaars Q."/>
            <person name="Jourda C."/>
            <person name="Duchesne M."/>
            <person name="Belahbib H."/>
            <person name="Rocher C."/>
            <person name="Selva M."/>
            <person name="Riesgo A."/>
            <person name="Vervoort M."/>
            <person name="Leys S.P."/>
            <person name="Kodjabachian L."/>
            <person name="Le Bivic A."/>
            <person name="Borchiellini C."/>
            <person name="Claverie J.M."/>
            <person name="Renard E."/>
        </authorList>
    </citation>
    <scope>NUCLEOTIDE SEQUENCE [LARGE SCALE GENOMIC DNA]</scope>
    <source>
        <strain evidence="9">SPO-2</strain>
    </source>
</reference>
<sequence>MSHNTTGIRIKSRTKRRSLKAKDPVEVFCRLRPSEDPIPDIEDEDYTRCIEIISDTVIQLNPPKSSLAFKSGNKTTTQHTFKSVFQDSATQKKVFDHVARPLVYDLLNGKNGLLFTYGITNSGKTYTMTGSHENSGILPRCLDVIFNSVTELLAKPFVFKSDRLNGFKVQSDEDAGREYRGFRRKKLKGKLDEDSDDAGLQQDRVADESLVSGLDEDNAFAVFVSYFEIYNNYVYDLFEDIQVEGGKVRAPQSKQLREDAKHNMYVSGGVEVEVRSTKDTFALIEKGQKNRRMAETQLNHNSSRSHAIFNLRIVQAPLDPSGEEVFLDNDKVNVSTLSLVDLAGSERTSRTHADGIQLREAGNINASLMVLRTCMETLRDNQSNGATKIVPFRDSKLTHLFKNFFDGEGKVRMVVCVNPRTEDYDETIHVLRFSELTQNVVVDRCEGVKVDGLGLAPGRRRANMLYKVQLKELEEVLKGSNKGAPQPVPRRIPDTFASDTATDTCDPTTSEASSDDAPFRAPPPRIPPRPMRFLANRVLPPLDIEKLLMKDISISVSLIIYKQ</sequence>
<keyword evidence="5 6" id="KW-0505">Motor protein</keyword>
<dbReference type="InterPro" id="IPR027640">
    <property type="entry name" value="Kinesin-like_fam"/>
</dbReference>
<evidence type="ECO:0000256" key="7">
    <source>
        <dbReference type="SAM" id="MobiDB-lite"/>
    </source>
</evidence>
<evidence type="ECO:0000256" key="6">
    <source>
        <dbReference type="RuleBase" id="RU000394"/>
    </source>
</evidence>
<dbReference type="Gene3D" id="3.40.850.10">
    <property type="entry name" value="Kinesin motor domain"/>
    <property type="match status" value="1"/>
</dbReference>
<dbReference type="PRINTS" id="PR00380">
    <property type="entry name" value="KINESINHEAVY"/>
</dbReference>
<dbReference type="PANTHER" id="PTHR24115">
    <property type="entry name" value="KINESIN-RELATED"/>
    <property type="match status" value="1"/>
</dbReference>
<proteinExistence type="inferred from homology"/>
<dbReference type="InterPro" id="IPR019821">
    <property type="entry name" value="Kinesin_motor_CS"/>
</dbReference>
<dbReference type="CDD" id="cd01368">
    <property type="entry name" value="KISc_KIF23_like"/>
    <property type="match status" value="1"/>
</dbReference>
<dbReference type="GO" id="GO:0008017">
    <property type="term" value="F:microtubule binding"/>
    <property type="evidence" value="ECO:0007669"/>
    <property type="project" value="InterPro"/>
</dbReference>
<keyword evidence="2 5" id="KW-0547">Nucleotide-binding</keyword>
<evidence type="ECO:0000256" key="4">
    <source>
        <dbReference type="ARBA" id="ARBA00023212"/>
    </source>
</evidence>
<evidence type="ECO:0000256" key="5">
    <source>
        <dbReference type="PROSITE-ProRule" id="PRU00283"/>
    </source>
</evidence>
<name>A0AAV7KIE7_9METZ</name>
<accession>A0AAV7KIE7</accession>
<dbReference type="GO" id="GO:0003777">
    <property type="term" value="F:microtubule motor activity"/>
    <property type="evidence" value="ECO:0007669"/>
    <property type="project" value="InterPro"/>
</dbReference>
<dbReference type="InterPro" id="IPR027417">
    <property type="entry name" value="P-loop_NTPase"/>
</dbReference>
<gene>
    <name evidence="9" type="ORF">LOD99_13653</name>
</gene>
<evidence type="ECO:0000313" key="10">
    <source>
        <dbReference type="Proteomes" id="UP001165289"/>
    </source>
</evidence>
<evidence type="ECO:0000313" key="9">
    <source>
        <dbReference type="EMBL" id="KAI6660929.1"/>
    </source>
</evidence>
<comment type="subcellular location">
    <subcellularLocation>
        <location evidence="1">Cytoplasm</location>
        <location evidence="1">Cytoskeleton</location>
    </subcellularLocation>
</comment>
<keyword evidence="3 5" id="KW-0067">ATP-binding</keyword>
<dbReference type="Pfam" id="PF00225">
    <property type="entry name" value="Kinesin"/>
    <property type="match status" value="1"/>
</dbReference>
<dbReference type="GO" id="GO:0005871">
    <property type="term" value="C:kinesin complex"/>
    <property type="evidence" value="ECO:0007669"/>
    <property type="project" value="TreeGrafter"/>
</dbReference>
<dbReference type="GO" id="GO:0005524">
    <property type="term" value="F:ATP binding"/>
    <property type="evidence" value="ECO:0007669"/>
    <property type="project" value="UniProtKB-UniRule"/>
</dbReference>
<dbReference type="PANTHER" id="PTHR24115:SF600">
    <property type="entry name" value="KINESIN-LIKE PROTEIN KIF23"/>
    <property type="match status" value="1"/>
</dbReference>
<dbReference type="AlphaFoldDB" id="A0AAV7KIE7"/>
<evidence type="ECO:0000256" key="1">
    <source>
        <dbReference type="ARBA" id="ARBA00004245"/>
    </source>
</evidence>
<feature type="binding site" evidence="5">
    <location>
        <begin position="118"/>
        <end position="125"/>
    </location>
    <ligand>
        <name>ATP</name>
        <dbReference type="ChEBI" id="CHEBI:30616"/>
    </ligand>
</feature>
<dbReference type="GO" id="GO:0016887">
    <property type="term" value="F:ATP hydrolysis activity"/>
    <property type="evidence" value="ECO:0007669"/>
    <property type="project" value="TreeGrafter"/>
</dbReference>
<keyword evidence="6" id="KW-0493">Microtubule</keyword>
<feature type="region of interest" description="Disordered" evidence="7">
    <location>
        <begin position="479"/>
        <end position="527"/>
    </location>
</feature>
<keyword evidence="4" id="KW-0963">Cytoplasm</keyword>
<feature type="domain" description="Kinesin motor" evidence="8">
    <location>
        <begin position="24"/>
        <end position="440"/>
    </location>
</feature>
<dbReference type="GO" id="GO:0005634">
    <property type="term" value="C:nucleus"/>
    <property type="evidence" value="ECO:0007669"/>
    <property type="project" value="TreeGrafter"/>
</dbReference>
<dbReference type="EMBL" id="JAKMXF010000022">
    <property type="protein sequence ID" value="KAI6660929.1"/>
    <property type="molecule type" value="Genomic_DNA"/>
</dbReference>
<dbReference type="InterPro" id="IPR001752">
    <property type="entry name" value="Kinesin_motor_dom"/>
</dbReference>
<evidence type="ECO:0000259" key="8">
    <source>
        <dbReference type="PROSITE" id="PS50067"/>
    </source>
</evidence>
<organism evidence="9 10">
    <name type="scientific">Oopsacas minuta</name>
    <dbReference type="NCBI Taxonomy" id="111878"/>
    <lineage>
        <taxon>Eukaryota</taxon>
        <taxon>Metazoa</taxon>
        <taxon>Porifera</taxon>
        <taxon>Hexactinellida</taxon>
        <taxon>Hexasterophora</taxon>
        <taxon>Lyssacinosida</taxon>
        <taxon>Leucopsacidae</taxon>
        <taxon>Oopsacas</taxon>
    </lineage>
</organism>
<protein>
    <recommendedName>
        <fullName evidence="6">Kinesin-like protein</fullName>
    </recommendedName>
</protein>
<dbReference type="SMART" id="SM00129">
    <property type="entry name" value="KISc"/>
    <property type="match status" value="1"/>
</dbReference>
<comment type="caution">
    <text evidence="9">The sequence shown here is derived from an EMBL/GenBank/DDBJ whole genome shotgun (WGS) entry which is preliminary data.</text>
</comment>
<evidence type="ECO:0000256" key="2">
    <source>
        <dbReference type="ARBA" id="ARBA00022741"/>
    </source>
</evidence>
<feature type="compositionally biased region" description="Polar residues" evidence="7">
    <location>
        <begin position="497"/>
        <end position="512"/>
    </location>
</feature>
<comment type="similarity">
    <text evidence="5 6">Belongs to the TRAFAC class myosin-kinesin ATPase superfamily. Kinesin family.</text>
</comment>
<evidence type="ECO:0000256" key="3">
    <source>
        <dbReference type="ARBA" id="ARBA00022840"/>
    </source>
</evidence>
<dbReference type="GO" id="GO:0005874">
    <property type="term" value="C:microtubule"/>
    <property type="evidence" value="ECO:0007669"/>
    <property type="project" value="UniProtKB-KW"/>
</dbReference>
<keyword evidence="10" id="KW-1185">Reference proteome</keyword>